<keyword evidence="11" id="KW-1133">Transmembrane helix</keyword>
<dbReference type="PRINTS" id="PR00385">
    <property type="entry name" value="P450"/>
</dbReference>
<dbReference type="InterPro" id="IPR017972">
    <property type="entry name" value="Cyt_P450_CS"/>
</dbReference>
<dbReference type="InterPro" id="IPR036396">
    <property type="entry name" value="Cyt_P450_sf"/>
</dbReference>
<evidence type="ECO:0000313" key="14">
    <source>
        <dbReference type="Proteomes" id="UP000663828"/>
    </source>
</evidence>
<evidence type="ECO:0000256" key="7">
    <source>
        <dbReference type="ARBA" id="ARBA00023033"/>
    </source>
</evidence>
<feature type="transmembrane region" description="Helical" evidence="11">
    <location>
        <begin position="6"/>
        <end position="22"/>
    </location>
</feature>
<dbReference type="SUPFAM" id="SSF48264">
    <property type="entry name" value="Cytochrome P450"/>
    <property type="match status" value="1"/>
</dbReference>
<reference evidence="12" key="1">
    <citation type="submission" date="2021-02" db="EMBL/GenBank/DDBJ databases">
        <authorList>
            <person name="Nowell W R."/>
        </authorList>
    </citation>
    <scope>NUCLEOTIDE SEQUENCE</scope>
</reference>
<dbReference type="PRINTS" id="PR00463">
    <property type="entry name" value="EP450I"/>
</dbReference>
<feature type="binding site" description="axial binding residue" evidence="9">
    <location>
        <position position="462"/>
    </location>
    <ligand>
        <name>heme</name>
        <dbReference type="ChEBI" id="CHEBI:30413"/>
    </ligand>
    <ligandPart>
        <name>Fe</name>
        <dbReference type="ChEBI" id="CHEBI:18248"/>
    </ligandPart>
</feature>
<accession>A0A814TE22</accession>
<dbReference type="GO" id="GO:0008395">
    <property type="term" value="F:steroid hydroxylase activity"/>
    <property type="evidence" value="ECO:0007669"/>
    <property type="project" value="TreeGrafter"/>
</dbReference>
<dbReference type="PROSITE" id="PS00086">
    <property type="entry name" value="CYTOCHROME_P450"/>
    <property type="match status" value="1"/>
</dbReference>
<evidence type="ECO:0000256" key="3">
    <source>
        <dbReference type="ARBA" id="ARBA00022617"/>
    </source>
</evidence>
<organism evidence="12 15">
    <name type="scientific">Adineta ricciae</name>
    <name type="common">Rotifer</name>
    <dbReference type="NCBI Taxonomy" id="249248"/>
    <lineage>
        <taxon>Eukaryota</taxon>
        <taxon>Metazoa</taxon>
        <taxon>Spiralia</taxon>
        <taxon>Gnathifera</taxon>
        <taxon>Rotifera</taxon>
        <taxon>Eurotatoria</taxon>
        <taxon>Bdelloidea</taxon>
        <taxon>Adinetida</taxon>
        <taxon>Adinetidae</taxon>
        <taxon>Adineta</taxon>
    </lineage>
</organism>
<evidence type="ECO:0000256" key="9">
    <source>
        <dbReference type="PIRSR" id="PIRSR602401-1"/>
    </source>
</evidence>
<keyword evidence="5 10" id="KW-0560">Oxidoreductase</keyword>
<dbReference type="InterPro" id="IPR050705">
    <property type="entry name" value="Cytochrome_P450_3A"/>
</dbReference>
<keyword evidence="11" id="KW-0812">Transmembrane</keyword>
<dbReference type="EMBL" id="CAJNOJ010000124">
    <property type="protein sequence ID" value="CAF1160203.1"/>
    <property type="molecule type" value="Genomic_DNA"/>
</dbReference>
<evidence type="ECO:0008006" key="16">
    <source>
        <dbReference type="Google" id="ProtNLM"/>
    </source>
</evidence>
<evidence type="ECO:0000256" key="1">
    <source>
        <dbReference type="ARBA" id="ARBA00001971"/>
    </source>
</evidence>
<dbReference type="GO" id="GO:0020037">
    <property type="term" value="F:heme binding"/>
    <property type="evidence" value="ECO:0007669"/>
    <property type="project" value="InterPro"/>
</dbReference>
<evidence type="ECO:0000256" key="11">
    <source>
        <dbReference type="SAM" id="Phobius"/>
    </source>
</evidence>
<keyword evidence="7 10" id="KW-0503">Monooxygenase</keyword>
<protein>
    <recommendedName>
        <fullName evidence="16">Cytochrome P450</fullName>
    </recommendedName>
</protein>
<evidence type="ECO:0000313" key="15">
    <source>
        <dbReference type="Proteomes" id="UP000663852"/>
    </source>
</evidence>
<keyword evidence="11" id="KW-0472">Membrane</keyword>
<keyword evidence="6 9" id="KW-0408">Iron</keyword>
<comment type="similarity">
    <text evidence="2 10">Belongs to the cytochrome P450 family.</text>
</comment>
<dbReference type="Gene3D" id="1.10.630.10">
    <property type="entry name" value="Cytochrome P450"/>
    <property type="match status" value="1"/>
</dbReference>
<dbReference type="Proteomes" id="UP000663828">
    <property type="component" value="Unassembled WGS sequence"/>
</dbReference>
<feature type="transmembrane region" description="Helical" evidence="11">
    <location>
        <begin position="224"/>
        <end position="246"/>
    </location>
</feature>
<evidence type="ECO:0000256" key="6">
    <source>
        <dbReference type="ARBA" id="ARBA00023004"/>
    </source>
</evidence>
<sequence length="516" mass="59673">MHLTIIVVVCFISLLVIYLSILKSRYSYFQRRGIPGPSPTFFLGHFGIIWSTKSYSRQLQSWTKQFGSIYGLFEGTRPFYVVSDVDFLQNIFIHQFSSFNSHRISFLYKLSKSVHLIGADSARWHQQRHAINPAFSAAKLKLMNPLIDRCIESFIEKSSEINQESNEFDIYKLYQRLTMDVICHCAFGIDTDMQNDVDNEMMAKAAIIFKQDVERMPLTKLSYLMPWLTPILARFLLFQTVLFHALHRLAPTIFPDLTDKIPRFWLLARVQQVIDARNIGSGADTAKRVDLLQLMLDAKTKSQHEETTCEKGLTNDEIKANIFLFMVAGFDTTSTMLANCTYVLATKPEIQEKLYEEIHSLDKDKFDYDTITKIEYMELFLREVLRMYPASTSVLTRVCNETTTVCGHLIEKGSVIQTDLFTIHYNPDLWGPDDPHEFVPERHLTKRHPMALLTFGAGPRICIGMRFATMEIKMTLARLVHDYKILPGKHLEESFQLRDGFVIQPDAVYIKLQKRN</sequence>
<keyword evidence="3 9" id="KW-0349">Heme</keyword>
<comment type="caution">
    <text evidence="12">The sequence shown here is derived from an EMBL/GenBank/DDBJ whole genome shotgun (WGS) entry which is preliminary data.</text>
</comment>
<evidence type="ECO:0000256" key="4">
    <source>
        <dbReference type="ARBA" id="ARBA00022723"/>
    </source>
</evidence>
<dbReference type="AlphaFoldDB" id="A0A814TE22"/>
<dbReference type="InterPro" id="IPR001128">
    <property type="entry name" value="Cyt_P450"/>
</dbReference>
<evidence type="ECO:0000256" key="8">
    <source>
        <dbReference type="ARBA" id="ARBA00043906"/>
    </source>
</evidence>
<dbReference type="InterPro" id="IPR002401">
    <property type="entry name" value="Cyt_P450_E_grp-I"/>
</dbReference>
<dbReference type="PANTHER" id="PTHR24302:SF15">
    <property type="entry name" value="FATTY-ACID PEROXYGENASE"/>
    <property type="match status" value="1"/>
</dbReference>
<evidence type="ECO:0000256" key="2">
    <source>
        <dbReference type="ARBA" id="ARBA00010617"/>
    </source>
</evidence>
<evidence type="ECO:0000256" key="10">
    <source>
        <dbReference type="RuleBase" id="RU000461"/>
    </source>
</evidence>
<dbReference type="Pfam" id="PF00067">
    <property type="entry name" value="p450"/>
    <property type="match status" value="1"/>
</dbReference>
<dbReference type="GO" id="GO:0016705">
    <property type="term" value="F:oxidoreductase activity, acting on paired donors, with incorporation or reduction of molecular oxygen"/>
    <property type="evidence" value="ECO:0007669"/>
    <property type="project" value="InterPro"/>
</dbReference>
<keyword evidence="4 9" id="KW-0479">Metal-binding</keyword>
<dbReference type="FunFam" id="1.10.630.10:FF:000182">
    <property type="entry name" value="Cytochrome P450 3A4"/>
    <property type="match status" value="1"/>
</dbReference>
<gene>
    <name evidence="12" type="ORF">EDS130_LOCUS23103</name>
    <name evidence="13" type="ORF">XAT740_LOCUS21732</name>
</gene>
<dbReference type="EMBL" id="CAJNOR010001568">
    <property type="protein sequence ID" value="CAF1165603.1"/>
    <property type="molecule type" value="Genomic_DNA"/>
</dbReference>
<dbReference type="CDD" id="cd11055">
    <property type="entry name" value="CYP3A-like"/>
    <property type="match status" value="1"/>
</dbReference>
<proteinExistence type="inferred from homology"/>
<name>A0A814TE22_ADIRI</name>
<dbReference type="OrthoDB" id="2789670at2759"/>
<dbReference type="PANTHER" id="PTHR24302">
    <property type="entry name" value="CYTOCHROME P450 FAMILY 3"/>
    <property type="match status" value="1"/>
</dbReference>
<dbReference type="Proteomes" id="UP000663852">
    <property type="component" value="Unassembled WGS sequence"/>
</dbReference>
<dbReference type="GO" id="GO:0005506">
    <property type="term" value="F:iron ion binding"/>
    <property type="evidence" value="ECO:0007669"/>
    <property type="project" value="InterPro"/>
</dbReference>
<evidence type="ECO:0000313" key="13">
    <source>
        <dbReference type="EMBL" id="CAF1165603.1"/>
    </source>
</evidence>
<keyword evidence="14" id="KW-1185">Reference proteome</keyword>
<comment type="function">
    <text evidence="8">Cytochromes P450 are a group of heme-thiolate monooxygenases. They oxidize a variety of structurally unrelated compounds, including steroids, fatty acids, and xenobiotics.</text>
</comment>
<evidence type="ECO:0000256" key="5">
    <source>
        <dbReference type="ARBA" id="ARBA00023002"/>
    </source>
</evidence>
<comment type="cofactor">
    <cofactor evidence="1 9">
        <name>heme</name>
        <dbReference type="ChEBI" id="CHEBI:30413"/>
    </cofactor>
</comment>
<evidence type="ECO:0000313" key="12">
    <source>
        <dbReference type="EMBL" id="CAF1160203.1"/>
    </source>
</evidence>